<reference evidence="15" key="2">
    <citation type="submission" date="2018-07" db="EMBL/GenBank/DDBJ databases">
        <authorList>
            <person name="Quirk P.G."/>
            <person name="Krulwich T.A."/>
        </authorList>
    </citation>
    <scope>NUCLEOTIDE SEQUENCE</scope>
</reference>
<reference evidence="14" key="1">
    <citation type="submission" date="2018-04" db="EMBL/GenBank/DDBJ databases">
        <authorList>
            <person name="Go L.Y."/>
            <person name="Mitchell J.A."/>
        </authorList>
    </citation>
    <scope>NUCLEOTIDE SEQUENCE</scope>
    <source>
        <tissue evidence="14">Whole organism</tissue>
    </source>
</reference>
<gene>
    <name evidence="14" type="primary">CSON002438</name>
</gene>
<evidence type="ECO:0000256" key="9">
    <source>
        <dbReference type="ARBA" id="ARBA00060187"/>
    </source>
</evidence>
<dbReference type="InterPro" id="IPR036961">
    <property type="entry name" value="Kinesin_motor_dom_sf"/>
</dbReference>
<dbReference type="InterPro" id="IPR001752">
    <property type="entry name" value="Kinesin_motor_dom"/>
</dbReference>
<dbReference type="EMBL" id="UFQT01001407">
    <property type="protein sequence ID" value="SSX30416.1"/>
    <property type="molecule type" value="Genomic_DNA"/>
</dbReference>
<evidence type="ECO:0000256" key="7">
    <source>
        <dbReference type="ARBA" id="ARBA00023175"/>
    </source>
</evidence>
<keyword evidence="8" id="KW-0206">Cytoskeleton</keyword>
<comment type="function">
    <text evidence="9">Plus-end directed microtubule motor that may be used for anterograde axonal transport and could conceivably move cargos in fly neurons different than those moved by kinesin heavy chain or other plus-end directed motors.</text>
</comment>
<dbReference type="EMBL" id="UFQS01001407">
    <property type="protein sequence ID" value="SSX10734.1"/>
    <property type="molecule type" value="Genomic_DNA"/>
</dbReference>
<evidence type="ECO:0000256" key="6">
    <source>
        <dbReference type="ARBA" id="ARBA00023054"/>
    </source>
</evidence>
<sequence>MFKKLVEKVRSTNSFKTMKMGGENVKVIVRCRPMNRKELDMKCKNVVHVKDCSVTLENASDLSAPSKMFTFDSAYDKDSNTEAIYNDICYSLVESVLEGYNGTIFAYGQTGCGKSHTMTGPSEIFEKSTPELNAQRGIISRSFEHIFEAIAVSNDIRYLALVSYLEIYNETIRDLLAPSHHNGDSNNLQLKELPGEGVTVHNLSMHTVQNVRECEQLLIQGNKNRMVGATLMNAGSSRSHSIFTISVEQVAINDNNANAKGNIKKGKLNLVDLAGSERQTKTGATGDRLKEATKINLSLSALGNVISALVEGKTKHIPYRDSKLTRLLQDSLGGNTKTLMIACVSPAAYNYDETLSTLRYASRAKNISNKPRINEDPKDALVKEYQEEIMRLKQLLENNNKINDGNVPIVTQNELDHEWLEEEKAKLKAEFENETIRLKREHEAQKLEKQELQKDVEILKAHYEKQLELLSKKQDQNNNQPVSNEEIMNRIESIKATLIGGERANDLQLKEKRYKKKLAAQRKLSALAHALGRIEQSDDRDLLKEHYTDIHQELQAKTEALRAQRKKVMSLEREITDLQSEFQLDRADYLETIRKLECNQKFYEQMLEKAVPLLRKDGKFWDIETIKSQSEWNDDTKRWRLPDEPFSKLCMLPAIEQKQPRFGRENTSLTAPGRLERSSSIISIISLHENDNENTLTEENDNPYHSESLFLKKIANQESENIVSTYFRPKRITELMQQSQHFTNTTGNQRLSNGLSQSINTLNRINSGMNTGNELQKYSTAKIGMNKTWAGGSSIQNIVNKNHNKYIEDHNSLSSKVFRPTAAHRNAAKLN</sequence>
<comment type="subcellular location">
    <subcellularLocation>
        <location evidence="1">Cytoplasm</location>
        <location evidence="1">Cytoskeleton</location>
    </subcellularLocation>
</comment>
<dbReference type="AlphaFoldDB" id="A0A336KZ99"/>
<evidence type="ECO:0000313" key="15">
    <source>
        <dbReference type="EMBL" id="SSX30416.1"/>
    </source>
</evidence>
<evidence type="ECO:0000313" key="14">
    <source>
        <dbReference type="EMBL" id="SSX10734.1"/>
    </source>
</evidence>
<evidence type="ECO:0000256" key="8">
    <source>
        <dbReference type="ARBA" id="ARBA00023212"/>
    </source>
</evidence>
<dbReference type="PROSITE" id="PS00411">
    <property type="entry name" value="KINESIN_MOTOR_1"/>
    <property type="match status" value="1"/>
</dbReference>
<dbReference type="InterPro" id="IPR027640">
    <property type="entry name" value="Kinesin-like_fam"/>
</dbReference>
<dbReference type="OMA" id="CESIMEM"/>
<dbReference type="PANTHER" id="PTHR47969">
    <property type="entry name" value="CHROMOSOME-ASSOCIATED KINESIN KIF4A-RELATED"/>
    <property type="match status" value="1"/>
</dbReference>
<evidence type="ECO:0000256" key="2">
    <source>
        <dbReference type="ARBA" id="ARBA00022490"/>
    </source>
</evidence>
<protein>
    <recommendedName>
        <fullName evidence="11">Kinesin-like protein</fullName>
    </recommendedName>
</protein>
<dbReference type="GO" id="GO:0005524">
    <property type="term" value="F:ATP binding"/>
    <property type="evidence" value="ECO:0007669"/>
    <property type="project" value="UniProtKB-UniRule"/>
</dbReference>
<evidence type="ECO:0000259" key="13">
    <source>
        <dbReference type="PROSITE" id="PS50067"/>
    </source>
</evidence>
<evidence type="ECO:0000256" key="5">
    <source>
        <dbReference type="ARBA" id="ARBA00022840"/>
    </source>
</evidence>
<feature type="coiled-coil region" evidence="12">
    <location>
        <begin position="378"/>
        <end position="480"/>
    </location>
</feature>
<name>A0A336KZ99_CULSO</name>
<proteinExistence type="inferred from homology"/>
<feature type="domain" description="Kinesin motor" evidence="13">
    <location>
        <begin position="24"/>
        <end position="367"/>
    </location>
</feature>
<dbReference type="GO" id="GO:0007018">
    <property type="term" value="P:microtubule-based movement"/>
    <property type="evidence" value="ECO:0007669"/>
    <property type="project" value="InterPro"/>
</dbReference>
<keyword evidence="7 10" id="KW-0505">Motor protein</keyword>
<comment type="similarity">
    <text evidence="10 11">Belongs to the TRAFAC class myosin-kinesin ATPase superfamily. Kinesin family.</text>
</comment>
<dbReference type="GO" id="GO:0005874">
    <property type="term" value="C:microtubule"/>
    <property type="evidence" value="ECO:0007669"/>
    <property type="project" value="UniProtKB-KW"/>
</dbReference>
<feature type="binding site" evidence="10">
    <location>
        <begin position="108"/>
        <end position="115"/>
    </location>
    <ligand>
        <name>ATP</name>
        <dbReference type="ChEBI" id="CHEBI:30616"/>
    </ligand>
</feature>
<evidence type="ECO:0000256" key="12">
    <source>
        <dbReference type="SAM" id="Coils"/>
    </source>
</evidence>
<dbReference type="InterPro" id="IPR019821">
    <property type="entry name" value="Kinesin_motor_CS"/>
</dbReference>
<dbReference type="SMART" id="SM00129">
    <property type="entry name" value="KISc"/>
    <property type="match status" value="1"/>
</dbReference>
<dbReference type="VEuPathDB" id="VectorBase:CSON002438"/>
<evidence type="ECO:0000256" key="10">
    <source>
        <dbReference type="PROSITE-ProRule" id="PRU00283"/>
    </source>
</evidence>
<dbReference type="InterPro" id="IPR027417">
    <property type="entry name" value="P-loop_NTPase"/>
</dbReference>
<dbReference type="Pfam" id="PF00225">
    <property type="entry name" value="Kinesin"/>
    <property type="match status" value="1"/>
</dbReference>
<evidence type="ECO:0000256" key="3">
    <source>
        <dbReference type="ARBA" id="ARBA00022701"/>
    </source>
</evidence>
<dbReference type="FunFam" id="3.40.850.10:FF:000029">
    <property type="entry name" value="Kinesin-like protein KIF17"/>
    <property type="match status" value="1"/>
</dbReference>
<keyword evidence="4 10" id="KW-0547">Nucleotide-binding</keyword>
<dbReference type="Gene3D" id="3.40.850.10">
    <property type="entry name" value="Kinesin motor domain"/>
    <property type="match status" value="1"/>
</dbReference>
<accession>A0A336KZ99</accession>
<dbReference type="PRINTS" id="PR00380">
    <property type="entry name" value="KINESINHEAVY"/>
</dbReference>
<dbReference type="SUPFAM" id="SSF52540">
    <property type="entry name" value="P-loop containing nucleoside triphosphate hydrolases"/>
    <property type="match status" value="1"/>
</dbReference>
<evidence type="ECO:0000256" key="1">
    <source>
        <dbReference type="ARBA" id="ARBA00004245"/>
    </source>
</evidence>
<keyword evidence="5 10" id="KW-0067">ATP-binding</keyword>
<dbReference type="GO" id="GO:0003777">
    <property type="term" value="F:microtubule motor activity"/>
    <property type="evidence" value="ECO:0007669"/>
    <property type="project" value="InterPro"/>
</dbReference>
<keyword evidence="6 12" id="KW-0175">Coiled coil</keyword>
<evidence type="ECO:0000256" key="4">
    <source>
        <dbReference type="ARBA" id="ARBA00022741"/>
    </source>
</evidence>
<keyword evidence="3 11" id="KW-0493">Microtubule</keyword>
<organism evidence="14">
    <name type="scientific">Culicoides sonorensis</name>
    <name type="common">Biting midge</name>
    <dbReference type="NCBI Taxonomy" id="179676"/>
    <lineage>
        <taxon>Eukaryota</taxon>
        <taxon>Metazoa</taxon>
        <taxon>Ecdysozoa</taxon>
        <taxon>Arthropoda</taxon>
        <taxon>Hexapoda</taxon>
        <taxon>Insecta</taxon>
        <taxon>Pterygota</taxon>
        <taxon>Neoptera</taxon>
        <taxon>Endopterygota</taxon>
        <taxon>Diptera</taxon>
        <taxon>Nematocera</taxon>
        <taxon>Chironomoidea</taxon>
        <taxon>Ceratopogonidae</taxon>
        <taxon>Ceratopogoninae</taxon>
        <taxon>Culicoides</taxon>
        <taxon>Monoculicoides</taxon>
    </lineage>
</organism>
<evidence type="ECO:0000256" key="11">
    <source>
        <dbReference type="RuleBase" id="RU000394"/>
    </source>
</evidence>
<dbReference type="PROSITE" id="PS50067">
    <property type="entry name" value="KINESIN_MOTOR_2"/>
    <property type="match status" value="1"/>
</dbReference>
<feature type="coiled-coil region" evidence="12">
    <location>
        <begin position="554"/>
        <end position="581"/>
    </location>
</feature>
<dbReference type="GO" id="GO:0008017">
    <property type="term" value="F:microtubule binding"/>
    <property type="evidence" value="ECO:0007669"/>
    <property type="project" value="InterPro"/>
</dbReference>
<keyword evidence="2" id="KW-0963">Cytoplasm</keyword>
<dbReference type="PANTHER" id="PTHR47969:SF21">
    <property type="entry name" value="KINESIN-LIKE PROTEIN"/>
    <property type="match status" value="1"/>
</dbReference>